<dbReference type="GO" id="GO:0000287">
    <property type="term" value="F:magnesium ion binding"/>
    <property type="evidence" value="ECO:0007669"/>
    <property type="project" value="InterPro"/>
</dbReference>
<organism evidence="15 16">
    <name type="scientific">Serratia fonticola</name>
    <dbReference type="NCBI Taxonomy" id="47917"/>
    <lineage>
        <taxon>Bacteria</taxon>
        <taxon>Pseudomonadati</taxon>
        <taxon>Pseudomonadota</taxon>
        <taxon>Gammaproteobacteria</taxon>
        <taxon>Enterobacterales</taxon>
        <taxon>Yersiniaceae</taxon>
        <taxon>Serratia</taxon>
    </lineage>
</organism>
<evidence type="ECO:0000313" key="15">
    <source>
        <dbReference type="EMBL" id="VEI64802.1"/>
    </source>
</evidence>
<keyword evidence="4 9" id="KW-0479">Metal-binding</keyword>
<feature type="domain" description="Thiamine pyrophosphate enzyme central" evidence="12">
    <location>
        <begin position="199"/>
        <end position="319"/>
    </location>
</feature>
<evidence type="ECO:0000256" key="10">
    <source>
        <dbReference type="RuleBase" id="RU362132"/>
    </source>
</evidence>
<protein>
    <submittedName>
        <fullName evidence="15">Indole-3-pyruvate decarboxylase</fullName>
        <ecNumber evidence="15">4.1.1.74</ecNumber>
    </submittedName>
</protein>
<dbReference type="FunFam" id="3.40.50.970:FF:000024">
    <property type="entry name" value="Pyruvate decarboxylase isozyme"/>
    <property type="match status" value="1"/>
</dbReference>
<dbReference type="GO" id="GO:0047434">
    <property type="term" value="F:indolepyruvate decarboxylase activity"/>
    <property type="evidence" value="ECO:0007669"/>
    <property type="project" value="UniProtKB-EC"/>
</dbReference>
<dbReference type="PIRSF" id="PIRSF036565">
    <property type="entry name" value="Pyruvt_ip_decrb"/>
    <property type="match status" value="1"/>
</dbReference>
<evidence type="ECO:0000256" key="3">
    <source>
        <dbReference type="ARBA" id="ARBA00007812"/>
    </source>
</evidence>
<dbReference type="SUPFAM" id="SSF52518">
    <property type="entry name" value="Thiamin diphosphate-binding fold (THDP-binding)"/>
    <property type="match status" value="2"/>
</dbReference>
<dbReference type="SUPFAM" id="SSF52467">
    <property type="entry name" value="DHS-like NAD/FAD-binding domain"/>
    <property type="match status" value="1"/>
</dbReference>
<dbReference type="InterPro" id="IPR012000">
    <property type="entry name" value="Thiamin_PyroP_enz_cen_dom"/>
</dbReference>
<dbReference type="InterPro" id="IPR029061">
    <property type="entry name" value="THDP-binding"/>
</dbReference>
<proteinExistence type="inferred from homology"/>
<comment type="cofactor">
    <cofactor evidence="1">
        <name>a metal cation</name>
        <dbReference type="ChEBI" id="CHEBI:25213"/>
    </cofactor>
</comment>
<dbReference type="InterPro" id="IPR011766">
    <property type="entry name" value="TPP_enzyme_TPP-bd"/>
</dbReference>
<dbReference type="PANTHER" id="PTHR43452">
    <property type="entry name" value="PYRUVATE DECARBOXYLASE"/>
    <property type="match status" value="1"/>
</dbReference>
<gene>
    <name evidence="15" type="primary">ipdC_1</name>
    <name evidence="15" type="ORF">NCTC13193_01265</name>
</gene>
<dbReference type="FunFam" id="3.40.50.970:FF:000019">
    <property type="entry name" value="Pyruvate decarboxylase isozyme"/>
    <property type="match status" value="1"/>
</dbReference>
<dbReference type="GO" id="GO:0000949">
    <property type="term" value="P:aromatic amino acid family catabolic process to alcohol via Ehrlich pathway"/>
    <property type="evidence" value="ECO:0007669"/>
    <property type="project" value="TreeGrafter"/>
</dbReference>
<dbReference type="Pfam" id="PF00205">
    <property type="entry name" value="TPP_enzyme_M"/>
    <property type="match status" value="1"/>
</dbReference>
<feature type="region of interest" description="Disordered" evidence="11">
    <location>
        <begin position="336"/>
        <end position="357"/>
    </location>
</feature>
<evidence type="ECO:0000256" key="11">
    <source>
        <dbReference type="SAM" id="MobiDB-lite"/>
    </source>
</evidence>
<dbReference type="InterPro" id="IPR000399">
    <property type="entry name" value="TPP-bd_CS"/>
</dbReference>
<evidence type="ECO:0000256" key="6">
    <source>
        <dbReference type="ARBA" id="ARBA00022842"/>
    </source>
</evidence>
<dbReference type="CDD" id="cd07038">
    <property type="entry name" value="TPP_PYR_PDC_IPDC_like"/>
    <property type="match status" value="1"/>
</dbReference>
<evidence type="ECO:0000256" key="7">
    <source>
        <dbReference type="ARBA" id="ARBA00023052"/>
    </source>
</evidence>
<dbReference type="InterPro" id="IPR029035">
    <property type="entry name" value="DHS-like_NAD/FAD-binding_dom"/>
</dbReference>
<feature type="compositionally biased region" description="Polar residues" evidence="11">
    <location>
        <begin position="346"/>
        <end position="357"/>
    </location>
</feature>
<evidence type="ECO:0000256" key="9">
    <source>
        <dbReference type="PIRSR" id="PIRSR036565-2"/>
    </source>
</evidence>
<dbReference type="InterPro" id="IPR047214">
    <property type="entry name" value="TPP_PDC_IPDC"/>
</dbReference>
<dbReference type="Gene3D" id="3.40.50.1220">
    <property type="entry name" value="TPP-binding domain"/>
    <property type="match status" value="1"/>
</dbReference>
<dbReference type="InterPro" id="IPR012001">
    <property type="entry name" value="Thiamin_PyroP_enz_TPP-bd_dom"/>
</dbReference>
<sequence>MRITIGSFILQQLRALKVDRIYGVPGDYNLALLETIEHDQECEFIGNCNELNAAYAADGYARLKGAGALITTYGVGDLAALSGIAGAYAESAPVICIAGTPPLHAMQGNALLHHSLADGNFDNVMNCFRQFTVAQALITPENAATEIPRVIACAWQRKKPVYLQLPSDICEVEIEVADNPAPYRLPSSDASHLQLASAALLERINRAKRPIILIDQMVERYQLQTQVLALADKFAIPLTNMPTAKCAISENTPGWQSGYNGDLSRPELFELMAQSDCILSFGVRLVDSTTGYFSQQIPEQSVVDIQPFSLKLDNVSYPAVTASELLQALLEKAPATSQPPLKPLSGPQQKLAQPSSEPLDQDYFWQRIRRFIQADDVLVVENGTSGAAIGGMRMPNGVTVVNQPIWGSIGYTLPALLGTMMAAPQRRQLLFIGDGSFQLTAQELSTLLRHEQKPIVFLINNDGYTIERYILGETSSYNDIGSWDYAKLPAVLSPQTQAFCVAVATSQQLEMALEQASRQDQLAFIEVKLPMMDSPPAMKEFCRRCNSFNFGLHNPRRIA</sequence>
<feature type="domain" description="Thiamine pyrophosphate enzyme N-terminal TPP-binding" evidence="14">
    <location>
        <begin position="4"/>
        <end position="107"/>
    </location>
</feature>
<reference evidence="15 16" key="1">
    <citation type="submission" date="2018-12" db="EMBL/GenBank/DDBJ databases">
        <authorList>
            <consortium name="Pathogen Informatics"/>
        </authorList>
    </citation>
    <scope>NUCLEOTIDE SEQUENCE [LARGE SCALE GENOMIC DNA]</scope>
    <source>
        <strain evidence="15 16">NCTC13193</strain>
    </source>
</reference>
<comment type="cofactor">
    <cofactor evidence="9">
        <name>Mg(2+)</name>
        <dbReference type="ChEBI" id="CHEBI:18420"/>
    </cofactor>
    <text evidence="9">Binds 1 Mg(2+) per subunit.</text>
</comment>
<evidence type="ECO:0000313" key="16">
    <source>
        <dbReference type="Proteomes" id="UP000270487"/>
    </source>
</evidence>
<dbReference type="EMBL" id="LR134492">
    <property type="protein sequence ID" value="VEI64802.1"/>
    <property type="molecule type" value="Genomic_DNA"/>
</dbReference>
<comment type="cofactor">
    <cofactor evidence="2">
        <name>thiamine diphosphate</name>
        <dbReference type="ChEBI" id="CHEBI:58937"/>
    </cofactor>
</comment>
<dbReference type="PANTHER" id="PTHR43452:SF30">
    <property type="entry name" value="PYRUVATE DECARBOXYLASE ISOZYME 1-RELATED"/>
    <property type="match status" value="1"/>
</dbReference>
<evidence type="ECO:0000259" key="13">
    <source>
        <dbReference type="Pfam" id="PF02775"/>
    </source>
</evidence>
<evidence type="ECO:0000259" key="12">
    <source>
        <dbReference type="Pfam" id="PF00205"/>
    </source>
</evidence>
<dbReference type="EC" id="4.1.1.74" evidence="15"/>
<dbReference type="InterPro" id="IPR047213">
    <property type="entry name" value="TPP_PYR_PDC_IPDC-like"/>
</dbReference>
<dbReference type="CDD" id="cd02005">
    <property type="entry name" value="TPP_PDC_IPDC"/>
    <property type="match status" value="1"/>
</dbReference>
<dbReference type="GeneID" id="30321263"/>
<dbReference type="Gene3D" id="3.40.50.970">
    <property type="match status" value="2"/>
</dbReference>
<keyword evidence="5" id="KW-0210">Decarboxylase</keyword>
<dbReference type="RefSeq" id="WP_024483878.1">
    <property type="nucleotide sequence ID" value="NZ_CAMISM010000031.1"/>
</dbReference>
<evidence type="ECO:0000256" key="1">
    <source>
        <dbReference type="ARBA" id="ARBA00001920"/>
    </source>
</evidence>
<evidence type="ECO:0000256" key="2">
    <source>
        <dbReference type="ARBA" id="ARBA00001964"/>
    </source>
</evidence>
<name>A0A0F7HD63_SERFO</name>
<dbReference type="Pfam" id="PF02776">
    <property type="entry name" value="TPP_enzyme_N"/>
    <property type="match status" value="1"/>
</dbReference>
<dbReference type="InterPro" id="IPR012110">
    <property type="entry name" value="PDC/IPDC-like"/>
</dbReference>
<dbReference type="AlphaFoldDB" id="A0A0F7HD63"/>
<dbReference type="PROSITE" id="PS00187">
    <property type="entry name" value="TPP_ENZYMES"/>
    <property type="match status" value="1"/>
</dbReference>
<evidence type="ECO:0000256" key="5">
    <source>
        <dbReference type="ARBA" id="ARBA00022793"/>
    </source>
</evidence>
<dbReference type="KEGG" id="sfw:WN53_13900"/>
<dbReference type="GO" id="GO:0005829">
    <property type="term" value="C:cytosol"/>
    <property type="evidence" value="ECO:0007669"/>
    <property type="project" value="TreeGrafter"/>
</dbReference>
<feature type="binding site" evidence="9">
    <location>
        <position position="434"/>
    </location>
    <ligand>
        <name>Mg(2+)</name>
        <dbReference type="ChEBI" id="CHEBI:18420"/>
    </ligand>
</feature>
<evidence type="ECO:0000259" key="14">
    <source>
        <dbReference type="Pfam" id="PF02776"/>
    </source>
</evidence>
<feature type="domain" description="Thiamine pyrophosphate enzyme TPP-binding" evidence="13">
    <location>
        <begin position="393"/>
        <end position="527"/>
    </location>
</feature>
<keyword evidence="8 15" id="KW-0456">Lyase</keyword>
<feature type="binding site" evidence="9">
    <location>
        <position position="463"/>
    </location>
    <ligand>
        <name>Mg(2+)</name>
        <dbReference type="ChEBI" id="CHEBI:18420"/>
    </ligand>
</feature>
<dbReference type="GO" id="GO:0004737">
    <property type="term" value="F:pyruvate decarboxylase activity"/>
    <property type="evidence" value="ECO:0007669"/>
    <property type="project" value="TreeGrafter"/>
</dbReference>
<evidence type="ECO:0000256" key="8">
    <source>
        <dbReference type="ARBA" id="ARBA00023239"/>
    </source>
</evidence>
<keyword evidence="7 10" id="KW-0786">Thiamine pyrophosphate</keyword>
<keyword evidence="15" id="KW-0670">Pyruvate</keyword>
<dbReference type="STRING" id="47917.AV650_09450"/>
<comment type="similarity">
    <text evidence="3 10">Belongs to the TPP enzyme family.</text>
</comment>
<accession>A0A0F7HD63</accession>
<keyword evidence="6 9" id="KW-0460">Magnesium</keyword>
<evidence type="ECO:0000256" key="4">
    <source>
        <dbReference type="ARBA" id="ARBA00022723"/>
    </source>
</evidence>
<dbReference type="GO" id="GO:0030976">
    <property type="term" value="F:thiamine pyrophosphate binding"/>
    <property type="evidence" value="ECO:0007669"/>
    <property type="project" value="InterPro"/>
</dbReference>
<feature type="binding site" evidence="9">
    <location>
        <position position="461"/>
    </location>
    <ligand>
        <name>Mg(2+)</name>
        <dbReference type="ChEBI" id="CHEBI:18420"/>
    </ligand>
</feature>
<dbReference type="Pfam" id="PF02775">
    <property type="entry name" value="TPP_enzyme_C"/>
    <property type="match status" value="1"/>
</dbReference>
<dbReference type="Proteomes" id="UP000270487">
    <property type="component" value="Chromosome"/>
</dbReference>